<keyword evidence="4 8" id="KW-0548">Nucleotidyltransferase</keyword>
<dbReference type="EMBL" id="JAPTGC010000008">
    <property type="protein sequence ID" value="MCZ0862987.1"/>
    <property type="molecule type" value="Genomic_DNA"/>
</dbReference>
<dbReference type="Proteomes" id="UP001141336">
    <property type="component" value="Unassembled WGS sequence"/>
</dbReference>
<comment type="cofactor">
    <cofactor evidence="8">
        <name>a divalent metal cation</name>
        <dbReference type="ChEBI" id="CHEBI:60240"/>
    </cofactor>
</comment>
<keyword evidence="11" id="KW-1185">Reference proteome</keyword>
<evidence type="ECO:0000256" key="2">
    <source>
        <dbReference type="ARBA" id="ARBA00022643"/>
    </source>
</evidence>
<evidence type="ECO:0000313" key="11">
    <source>
        <dbReference type="Proteomes" id="UP001141336"/>
    </source>
</evidence>
<comment type="subunit">
    <text evidence="8">Homodimer.</text>
</comment>
<proteinExistence type="inferred from homology"/>
<feature type="binding site" evidence="8">
    <location>
        <position position="119"/>
    </location>
    <ligand>
        <name>ATP</name>
        <dbReference type="ChEBI" id="CHEBI:30616"/>
    </ligand>
</feature>
<evidence type="ECO:0000256" key="7">
    <source>
        <dbReference type="ARBA" id="ARBA00022840"/>
    </source>
</evidence>
<dbReference type="SUPFAM" id="SSF52374">
    <property type="entry name" value="Nucleotidylyl transferase"/>
    <property type="match status" value="1"/>
</dbReference>
<dbReference type="PANTHER" id="PTHR43793:SF1">
    <property type="entry name" value="FAD SYNTHASE"/>
    <property type="match status" value="1"/>
</dbReference>
<feature type="domain" description="Cytidyltransferase-like" evidence="9">
    <location>
        <begin position="6"/>
        <end position="132"/>
    </location>
</feature>
<dbReference type="EC" id="2.7.7.2" evidence="8"/>
<evidence type="ECO:0000256" key="6">
    <source>
        <dbReference type="ARBA" id="ARBA00022827"/>
    </source>
</evidence>
<comment type="pathway">
    <text evidence="8">Cofactor biosynthesis; FAD biosynthesis; FAD from FMN: step 1/1.</text>
</comment>
<evidence type="ECO:0000256" key="3">
    <source>
        <dbReference type="ARBA" id="ARBA00022679"/>
    </source>
</evidence>
<gene>
    <name evidence="8" type="primary">ribL</name>
    <name evidence="10" type="ORF">O0S09_06970</name>
</gene>
<dbReference type="HAMAP" id="MF_02115">
    <property type="entry name" value="FAD_synth_arch"/>
    <property type="match status" value="1"/>
</dbReference>
<accession>A0ABT4IML8</accession>
<keyword evidence="2 8" id="KW-0288">FMN</keyword>
<dbReference type="PANTHER" id="PTHR43793">
    <property type="entry name" value="FAD SYNTHASE"/>
    <property type="match status" value="1"/>
</dbReference>
<dbReference type="RefSeq" id="WP_268923248.1">
    <property type="nucleotide sequence ID" value="NZ_JAPTGC010000008.1"/>
</dbReference>
<protein>
    <recommendedName>
        <fullName evidence="8">FAD synthase</fullName>
        <ecNumber evidence="8">2.7.7.2</ecNumber>
    </recommendedName>
    <alternativeName>
        <fullName evidence="8">FMN adenylyltransferase</fullName>
    </alternativeName>
    <alternativeName>
        <fullName evidence="8">Flavin adenine dinucleotide synthase</fullName>
    </alternativeName>
</protein>
<dbReference type="InterPro" id="IPR050385">
    <property type="entry name" value="Archaeal_FAD_synthase"/>
</dbReference>
<evidence type="ECO:0000313" key="10">
    <source>
        <dbReference type="EMBL" id="MCZ0862987.1"/>
    </source>
</evidence>
<feature type="binding site" evidence="8">
    <location>
        <position position="92"/>
    </location>
    <ligand>
        <name>ATP</name>
        <dbReference type="ChEBI" id="CHEBI:30616"/>
    </ligand>
</feature>
<keyword evidence="1 8" id="KW-0285">Flavoprotein</keyword>
<keyword evidence="5 8" id="KW-0547">Nucleotide-binding</keyword>
<evidence type="ECO:0000259" key="9">
    <source>
        <dbReference type="Pfam" id="PF01467"/>
    </source>
</evidence>
<reference evidence="10" key="1">
    <citation type="submission" date="2022-12" db="EMBL/GenBank/DDBJ databases">
        <title>Isolation and characterisation of novel Methanocorpusculum spp. from native Australian herbivores indicates the genus is ancestrally host-associated.</title>
        <authorList>
            <person name="Volmer J.G."/>
            <person name="Soo R.M."/>
            <person name="Evans P.N."/>
            <person name="Hoedt E.C."/>
            <person name="Astorga Alsina A.L."/>
            <person name="Woodcroft B.J."/>
            <person name="Tyson G.W."/>
            <person name="Hugenholtz P."/>
            <person name="Morrison M."/>
        </authorList>
    </citation>
    <scope>NUCLEOTIDE SEQUENCE</scope>
    <source>
        <strain evidence="10">CW153</strain>
    </source>
</reference>
<feature type="binding site" evidence="8">
    <location>
        <begin position="9"/>
        <end position="10"/>
    </location>
    <ligand>
        <name>ATP</name>
        <dbReference type="ChEBI" id="CHEBI:30616"/>
    </ligand>
</feature>
<name>A0ABT4IML8_9EURY</name>
<dbReference type="NCBIfam" id="TIGR00125">
    <property type="entry name" value="cyt_tran_rel"/>
    <property type="match status" value="1"/>
</dbReference>
<dbReference type="Pfam" id="PF01467">
    <property type="entry name" value="CTP_transf_like"/>
    <property type="match status" value="1"/>
</dbReference>
<keyword evidence="3 8" id="KW-0808">Transferase</keyword>
<sequence length="141" mass="16199">MRRVVATGTFDILHPGHLFYLEESRKLGDELWVVVARERNVVHKPRPIIPEEQRLKMIAGLRCVDHAMLGDREDMFRPIAEIDPEVVTLGFNQKFSEERLVSQMRERGIRADVVRIGPFCGCAFNSSTKIIEEALKRRGAK</sequence>
<dbReference type="InterPro" id="IPR024902">
    <property type="entry name" value="FAD_synth_RibL"/>
</dbReference>
<comment type="catalytic activity">
    <reaction evidence="8">
        <text>FMN + ATP + H(+) = FAD + diphosphate</text>
        <dbReference type="Rhea" id="RHEA:17237"/>
        <dbReference type="ChEBI" id="CHEBI:15378"/>
        <dbReference type="ChEBI" id="CHEBI:30616"/>
        <dbReference type="ChEBI" id="CHEBI:33019"/>
        <dbReference type="ChEBI" id="CHEBI:57692"/>
        <dbReference type="ChEBI" id="CHEBI:58210"/>
        <dbReference type="EC" id="2.7.7.2"/>
    </reaction>
</comment>
<dbReference type="Gene3D" id="3.40.50.620">
    <property type="entry name" value="HUPs"/>
    <property type="match status" value="1"/>
</dbReference>
<comment type="similarity">
    <text evidence="8">Belongs to the archaeal FAD synthase family.</text>
</comment>
<keyword evidence="6 8" id="KW-0274">FAD</keyword>
<evidence type="ECO:0000256" key="4">
    <source>
        <dbReference type="ARBA" id="ARBA00022695"/>
    </source>
</evidence>
<comment type="caution">
    <text evidence="10">The sequence shown here is derived from an EMBL/GenBank/DDBJ whole genome shotgun (WGS) entry which is preliminary data.</text>
</comment>
<evidence type="ECO:0000256" key="5">
    <source>
        <dbReference type="ARBA" id="ARBA00022741"/>
    </source>
</evidence>
<dbReference type="InterPro" id="IPR014729">
    <property type="entry name" value="Rossmann-like_a/b/a_fold"/>
</dbReference>
<comment type="function">
    <text evidence="8">Catalyzes the transfer of the AMP portion of ATP to flavin mononucleotide (FMN) to produce flavin adenine dinucleotide (FAD) coenzyme.</text>
</comment>
<dbReference type="InterPro" id="IPR004821">
    <property type="entry name" value="Cyt_trans-like"/>
</dbReference>
<feature type="binding site" evidence="8">
    <location>
        <begin position="14"/>
        <end position="17"/>
    </location>
    <ligand>
        <name>ATP</name>
        <dbReference type="ChEBI" id="CHEBI:30616"/>
    </ligand>
</feature>
<evidence type="ECO:0000256" key="1">
    <source>
        <dbReference type="ARBA" id="ARBA00022630"/>
    </source>
</evidence>
<evidence type="ECO:0000256" key="8">
    <source>
        <dbReference type="HAMAP-Rule" id="MF_02115"/>
    </source>
</evidence>
<keyword evidence="7 8" id="KW-0067">ATP-binding</keyword>
<organism evidence="10 11">
    <name type="scientific">Methanocorpusculum vombati</name>
    <dbReference type="NCBI Taxonomy" id="3002864"/>
    <lineage>
        <taxon>Archaea</taxon>
        <taxon>Methanobacteriati</taxon>
        <taxon>Methanobacteriota</taxon>
        <taxon>Stenosarchaea group</taxon>
        <taxon>Methanomicrobia</taxon>
        <taxon>Methanomicrobiales</taxon>
        <taxon>Methanocorpusculaceae</taxon>
        <taxon>Methanocorpusculum</taxon>
    </lineage>
</organism>